<evidence type="ECO:0000313" key="3">
    <source>
        <dbReference type="EMBL" id="CAA9296600.1"/>
    </source>
</evidence>
<evidence type="ECO:0000256" key="2">
    <source>
        <dbReference type="SAM" id="Phobius"/>
    </source>
</evidence>
<evidence type="ECO:0008006" key="4">
    <source>
        <dbReference type="Google" id="ProtNLM"/>
    </source>
</evidence>
<keyword evidence="2" id="KW-0472">Membrane</keyword>
<protein>
    <recommendedName>
        <fullName evidence="4">Efflux RND transporter permease subunit</fullName>
    </recommendedName>
</protein>
<dbReference type="SUPFAM" id="SSF82866">
    <property type="entry name" value="Multidrug efflux transporter AcrB transmembrane domain"/>
    <property type="match status" value="1"/>
</dbReference>
<keyword evidence="2" id="KW-0812">Transmembrane</keyword>
<feature type="transmembrane region" description="Helical" evidence="2">
    <location>
        <begin position="6"/>
        <end position="27"/>
    </location>
</feature>
<proteinExistence type="predicted"/>
<dbReference type="Gene3D" id="1.20.1640.10">
    <property type="entry name" value="Multidrug efflux transporter AcrB transmembrane domain"/>
    <property type="match status" value="1"/>
</dbReference>
<reference evidence="3" key="1">
    <citation type="submission" date="2020-02" db="EMBL/GenBank/DDBJ databases">
        <authorList>
            <person name="Meier V. D."/>
        </authorList>
    </citation>
    <scope>NUCLEOTIDE SEQUENCE</scope>
    <source>
        <strain evidence="3">AVDCRST_MAG11</strain>
    </source>
</reference>
<dbReference type="AlphaFoldDB" id="A0A6J4K6I1"/>
<sequence>LGVAVIGGTITSTLLTLIVIPTFYEILDDVRSWLARRFGRTPSQRTAEHKIPTGAPQPAAGD</sequence>
<accession>A0A6J4K6I1</accession>
<name>A0A6J4K6I1_9BACT</name>
<dbReference type="EMBL" id="CADCTU010000116">
    <property type="protein sequence ID" value="CAA9296600.1"/>
    <property type="molecule type" value="Genomic_DNA"/>
</dbReference>
<keyword evidence="2" id="KW-1133">Transmembrane helix</keyword>
<evidence type="ECO:0000256" key="1">
    <source>
        <dbReference type="SAM" id="MobiDB-lite"/>
    </source>
</evidence>
<feature type="non-terminal residue" evidence="3">
    <location>
        <position position="1"/>
    </location>
</feature>
<feature type="region of interest" description="Disordered" evidence="1">
    <location>
        <begin position="42"/>
        <end position="62"/>
    </location>
</feature>
<gene>
    <name evidence="3" type="ORF">AVDCRST_MAG11-535</name>
</gene>
<organism evidence="3">
    <name type="scientific">uncultured Gemmatimonadaceae bacterium</name>
    <dbReference type="NCBI Taxonomy" id="246130"/>
    <lineage>
        <taxon>Bacteria</taxon>
        <taxon>Pseudomonadati</taxon>
        <taxon>Gemmatimonadota</taxon>
        <taxon>Gemmatimonadia</taxon>
        <taxon>Gemmatimonadales</taxon>
        <taxon>Gemmatimonadaceae</taxon>
        <taxon>environmental samples</taxon>
    </lineage>
</organism>